<reference evidence="1 2" key="1">
    <citation type="journal article" date="2018" name="Nat. Ecol. Evol.">
        <title>Pezizomycetes genomes reveal the molecular basis of ectomycorrhizal truffle lifestyle.</title>
        <authorList>
            <person name="Murat C."/>
            <person name="Payen T."/>
            <person name="Noel B."/>
            <person name="Kuo A."/>
            <person name="Morin E."/>
            <person name="Chen J."/>
            <person name="Kohler A."/>
            <person name="Krizsan K."/>
            <person name="Balestrini R."/>
            <person name="Da Silva C."/>
            <person name="Montanini B."/>
            <person name="Hainaut M."/>
            <person name="Levati E."/>
            <person name="Barry K.W."/>
            <person name="Belfiori B."/>
            <person name="Cichocki N."/>
            <person name="Clum A."/>
            <person name="Dockter R.B."/>
            <person name="Fauchery L."/>
            <person name="Guy J."/>
            <person name="Iotti M."/>
            <person name="Le Tacon F."/>
            <person name="Lindquist E.A."/>
            <person name="Lipzen A."/>
            <person name="Malagnac F."/>
            <person name="Mello A."/>
            <person name="Molinier V."/>
            <person name="Miyauchi S."/>
            <person name="Poulain J."/>
            <person name="Riccioni C."/>
            <person name="Rubini A."/>
            <person name="Sitrit Y."/>
            <person name="Splivallo R."/>
            <person name="Traeger S."/>
            <person name="Wang M."/>
            <person name="Zifcakova L."/>
            <person name="Wipf D."/>
            <person name="Zambonelli A."/>
            <person name="Paolocci F."/>
            <person name="Nowrousian M."/>
            <person name="Ottonello S."/>
            <person name="Baldrian P."/>
            <person name="Spatafora J.W."/>
            <person name="Henrissat B."/>
            <person name="Nagy L.G."/>
            <person name="Aury J.M."/>
            <person name="Wincker P."/>
            <person name="Grigoriev I.V."/>
            <person name="Bonfante P."/>
            <person name="Martin F.M."/>
        </authorList>
    </citation>
    <scope>NUCLEOTIDE SEQUENCE [LARGE SCALE GENOMIC DNA]</scope>
    <source>
        <strain evidence="1 2">RN42</strain>
    </source>
</reference>
<gene>
    <name evidence="1" type="ORF">BJ508DRAFT_302713</name>
</gene>
<proteinExistence type="predicted"/>
<protein>
    <submittedName>
        <fullName evidence="1">Uncharacterized protein</fullName>
    </submittedName>
</protein>
<dbReference type="AlphaFoldDB" id="A0A3N4IIH6"/>
<keyword evidence="2" id="KW-1185">Reference proteome</keyword>
<dbReference type="Proteomes" id="UP000275078">
    <property type="component" value="Unassembled WGS sequence"/>
</dbReference>
<accession>A0A3N4IIH6</accession>
<evidence type="ECO:0000313" key="2">
    <source>
        <dbReference type="Proteomes" id="UP000275078"/>
    </source>
</evidence>
<dbReference type="EMBL" id="ML119653">
    <property type="protein sequence ID" value="RPA85436.1"/>
    <property type="molecule type" value="Genomic_DNA"/>
</dbReference>
<evidence type="ECO:0000313" key="1">
    <source>
        <dbReference type="EMBL" id="RPA85436.1"/>
    </source>
</evidence>
<sequence>MLSIMKAPLTLSPLRSSPHHSNIPERNLATQRIKIISLASSLSETQRLIKSTSSLPTIPHYRPSQNFQFVSGYGPGVLPGFLYGVLGLSVSEVDEAVELLETRLDVHPNPRFYWTKESVKYCARRILALRYKKGVPTVLIEAESDQRTADFWGKESEEELYQVLVQLLKAFAGVEERLSPEVDSLVGHHTAVNEAMIHFFRKLKRRNVEGLSLTSIGGTVGRERAERMCRVILALKDTFLWRHYEVPDSEEEDSEPEVDVVNWRWPLEEVYSRR</sequence>
<name>A0A3N4IIH6_ASCIM</name>
<organism evidence="1 2">
    <name type="scientific">Ascobolus immersus RN42</name>
    <dbReference type="NCBI Taxonomy" id="1160509"/>
    <lineage>
        <taxon>Eukaryota</taxon>
        <taxon>Fungi</taxon>
        <taxon>Dikarya</taxon>
        <taxon>Ascomycota</taxon>
        <taxon>Pezizomycotina</taxon>
        <taxon>Pezizomycetes</taxon>
        <taxon>Pezizales</taxon>
        <taxon>Ascobolaceae</taxon>
        <taxon>Ascobolus</taxon>
    </lineage>
</organism>